<dbReference type="GO" id="GO:0016301">
    <property type="term" value="F:kinase activity"/>
    <property type="evidence" value="ECO:0007669"/>
    <property type="project" value="UniProtKB-KW"/>
</dbReference>
<dbReference type="InterPro" id="IPR001789">
    <property type="entry name" value="Sig_transdc_resp-reg_receiver"/>
</dbReference>
<dbReference type="GO" id="GO:0000160">
    <property type="term" value="P:phosphorelay signal transduction system"/>
    <property type="evidence" value="ECO:0007669"/>
    <property type="project" value="InterPro"/>
</dbReference>
<name>A0A1D8D452_CHLLM</name>
<evidence type="ECO:0000256" key="2">
    <source>
        <dbReference type="PROSITE-ProRule" id="PRU00169"/>
    </source>
</evidence>
<dbReference type="Proteomes" id="UP000095185">
    <property type="component" value="Chromosome"/>
</dbReference>
<dbReference type="OrthoDB" id="9796457at2"/>
<gene>
    <name evidence="4" type="ORF">BIU88_11065</name>
</gene>
<evidence type="ECO:0000259" key="3">
    <source>
        <dbReference type="PROSITE" id="PS50110"/>
    </source>
</evidence>
<evidence type="ECO:0000313" key="4">
    <source>
        <dbReference type="EMBL" id="AOS84625.1"/>
    </source>
</evidence>
<dbReference type="InterPro" id="IPR011006">
    <property type="entry name" value="CheY-like_superfamily"/>
</dbReference>
<feature type="domain" description="Response regulatory" evidence="3">
    <location>
        <begin position="2"/>
        <end position="120"/>
    </location>
</feature>
<evidence type="ECO:0000256" key="1">
    <source>
        <dbReference type="ARBA" id="ARBA00022553"/>
    </source>
</evidence>
<dbReference type="SUPFAM" id="SSF52172">
    <property type="entry name" value="CheY-like"/>
    <property type="match status" value="1"/>
</dbReference>
<dbReference type="KEGG" id="clz:BIU88_11065"/>
<dbReference type="PANTHER" id="PTHR44591:SF23">
    <property type="entry name" value="CHEY SUBFAMILY"/>
    <property type="match status" value="1"/>
</dbReference>
<dbReference type="PANTHER" id="PTHR44591">
    <property type="entry name" value="STRESS RESPONSE REGULATOR PROTEIN 1"/>
    <property type="match status" value="1"/>
</dbReference>
<dbReference type="Pfam" id="PF00072">
    <property type="entry name" value="Response_reg"/>
    <property type="match status" value="1"/>
</dbReference>
<reference evidence="4" key="1">
    <citation type="submission" date="2016-09" db="EMBL/GenBank/DDBJ databases">
        <title>Genome sequence of Chlorobaculum limnaeum.</title>
        <authorList>
            <person name="Liu Z."/>
            <person name="Tank M."/>
            <person name="Bryant D.A."/>
        </authorList>
    </citation>
    <scope>NUCLEOTIDE SEQUENCE [LARGE SCALE GENOMIC DNA]</scope>
    <source>
        <strain evidence="4">DSM 1677</strain>
    </source>
</reference>
<keyword evidence="4" id="KW-0808">Transferase</keyword>
<dbReference type="InterPro" id="IPR050595">
    <property type="entry name" value="Bact_response_regulator"/>
</dbReference>
<keyword evidence="1 2" id="KW-0597">Phosphoprotein</keyword>
<accession>A0A1D8D452</accession>
<dbReference type="AlphaFoldDB" id="A0A1D8D452"/>
<evidence type="ECO:0000313" key="5">
    <source>
        <dbReference type="Proteomes" id="UP000095185"/>
    </source>
</evidence>
<organism evidence="4 5">
    <name type="scientific">Chlorobaculum limnaeum</name>
    <dbReference type="NCBI Taxonomy" id="274537"/>
    <lineage>
        <taxon>Bacteria</taxon>
        <taxon>Pseudomonadati</taxon>
        <taxon>Chlorobiota</taxon>
        <taxon>Chlorobiia</taxon>
        <taxon>Chlorobiales</taxon>
        <taxon>Chlorobiaceae</taxon>
        <taxon>Chlorobaculum</taxon>
    </lineage>
</organism>
<proteinExistence type="predicted"/>
<protein>
    <submittedName>
        <fullName evidence="4">Histidine kinase</fullName>
    </submittedName>
</protein>
<dbReference type="SMART" id="SM00448">
    <property type="entry name" value="REC"/>
    <property type="match status" value="1"/>
</dbReference>
<dbReference type="EMBL" id="CP017305">
    <property type="protein sequence ID" value="AOS84625.1"/>
    <property type="molecule type" value="Genomic_DNA"/>
</dbReference>
<sequence length="120" mass="13103">MKILVIDDDHSVRKFIATTLKKENFVVTEAENGAEGLKKLQQERDISIIITDLIMPEKEGIETIMEVRKINPALKILAISGGGKAGPENFLLLADAVGANATLKKPFGGQELLMCLRMLA</sequence>
<keyword evidence="5" id="KW-1185">Reference proteome</keyword>
<dbReference type="Gene3D" id="3.40.50.2300">
    <property type="match status" value="1"/>
</dbReference>
<feature type="modified residue" description="4-aspartylphosphate" evidence="2">
    <location>
        <position position="52"/>
    </location>
</feature>
<dbReference type="PROSITE" id="PS50110">
    <property type="entry name" value="RESPONSE_REGULATORY"/>
    <property type="match status" value="1"/>
</dbReference>
<keyword evidence="4" id="KW-0418">Kinase</keyword>
<dbReference type="RefSeq" id="WP_069810817.1">
    <property type="nucleotide sequence ID" value="NZ_CP017305.1"/>
</dbReference>
<dbReference type="STRING" id="274537.BIU88_11065"/>